<dbReference type="PANTHER" id="PTHR24320">
    <property type="entry name" value="RETINOL DEHYDROGENASE"/>
    <property type="match status" value="1"/>
</dbReference>
<keyword evidence="2" id="KW-0560">Oxidoreductase</keyword>
<evidence type="ECO:0000313" key="4">
    <source>
        <dbReference type="Proteomes" id="UP000297229"/>
    </source>
</evidence>
<dbReference type="STRING" id="278938.A0A4Z1JYC2"/>
<accession>A0A4Z1JYC2</accession>
<keyword evidence="4" id="KW-1185">Reference proteome</keyword>
<dbReference type="AlphaFoldDB" id="A0A4Z1JYC2"/>
<dbReference type="PANTHER" id="PTHR24320:SF152">
    <property type="entry name" value="SHORT-CHAIN DEHYDROGENASE_REDUCTASE FAMILY PROTEIN"/>
    <property type="match status" value="1"/>
</dbReference>
<name>A0A4Z1JYC2_9HELO</name>
<gene>
    <name evidence="3" type="ORF">BELL_0304g00080</name>
</gene>
<comment type="similarity">
    <text evidence="1">Belongs to the short-chain dehydrogenases/reductases (SDR) family.</text>
</comment>
<dbReference type="Pfam" id="PF00106">
    <property type="entry name" value="adh_short"/>
    <property type="match status" value="1"/>
</dbReference>
<protein>
    <recommendedName>
        <fullName evidence="5">Ketoreductase (KR) domain-containing protein</fullName>
    </recommendedName>
</protein>
<comment type="caution">
    <text evidence="3">The sequence shown here is derived from an EMBL/GenBank/DDBJ whole genome shotgun (WGS) entry which is preliminary data.</text>
</comment>
<proteinExistence type="inferred from homology"/>
<dbReference type="InterPro" id="IPR036291">
    <property type="entry name" value="NAD(P)-bd_dom_sf"/>
</dbReference>
<evidence type="ECO:0000256" key="2">
    <source>
        <dbReference type="ARBA" id="ARBA00023002"/>
    </source>
</evidence>
<dbReference type="EMBL" id="PQXM01000302">
    <property type="protein sequence ID" value="TGO74153.1"/>
    <property type="molecule type" value="Genomic_DNA"/>
</dbReference>
<reference evidence="3 4" key="1">
    <citation type="submission" date="2017-12" db="EMBL/GenBank/DDBJ databases">
        <title>Comparative genomics of Botrytis spp.</title>
        <authorList>
            <person name="Valero-Jimenez C.A."/>
            <person name="Tapia P."/>
            <person name="Veloso J."/>
            <person name="Silva-Moreno E."/>
            <person name="Staats M."/>
            <person name="Valdes J.H."/>
            <person name="Van Kan J.A.L."/>
        </authorList>
    </citation>
    <scope>NUCLEOTIDE SEQUENCE [LARGE SCALE GENOMIC DNA]</scope>
    <source>
        <strain evidence="3 4">Be9601</strain>
    </source>
</reference>
<dbReference type="Proteomes" id="UP000297229">
    <property type="component" value="Unassembled WGS sequence"/>
</dbReference>
<evidence type="ECO:0008006" key="5">
    <source>
        <dbReference type="Google" id="ProtNLM"/>
    </source>
</evidence>
<dbReference type="SUPFAM" id="SSF51735">
    <property type="entry name" value="NAD(P)-binding Rossmann-fold domains"/>
    <property type="match status" value="1"/>
</dbReference>
<dbReference type="GO" id="GO:0016491">
    <property type="term" value="F:oxidoreductase activity"/>
    <property type="evidence" value="ECO:0007669"/>
    <property type="project" value="UniProtKB-KW"/>
</dbReference>
<evidence type="ECO:0000256" key="1">
    <source>
        <dbReference type="ARBA" id="ARBA00006484"/>
    </source>
</evidence>
<evidence type="ECO:0000313" key="3">
    <source>
        <dbReference type="EMBL" id="TGO74153.1"/>
    </source>
</evidence>
<dbReference type="InterPro" id="IPR002347">
    <property type="entry name" value="SDR_fam"/>
</dbReference>
<sequence>MTYKNFIIVTGGTINLGYQAALKIAKEHPDYLIVIASRSDKENSAESINKSLHQDNTIFMPLDLSDSKSVRSFAEKWIADSTKPQIKALVLNAGLQFPAGLVMTPEGLEATFAIAHVGHALLFFLLCPHLAPDSHVIFTSSGTHDPAQKTGMPVPEYITAENLAHPPESMIKISGRKRYTTARLCNVLFAYALSRKLDERAPERDITVTAMDPGLMPGTGLAREANMFEHWLWNSVLPHLIWLLRLVAIPNTHTPAESGAALARLATAADVEGTTGKYFEGLNEIKSSRDSYDESNQEDLWNWTVNYLAKDEREKPRNQDSIMSCGG</sequence>
<organism evidence="3 4">
    <name type="scientific">Botrytis elliptica</name>
    <dbReference type="NCBI Taxonomy" id="278938"/>
    <lineage>
        <taxon>Eukaryota</taxon>
        <taxon>Fungi</taxon>
        <taxon>Dikarya</taxon>
        <taxon>Ascomycota</taxon>
        <taxon>Pezizomycotina</taxon>
        <taxon>Leotiomycetes</taxon>
        <taxon>Helotiales</taxon>
        <taxon>Sclerotiniaceae</taxon>
        <taxon>Botrytis</taxon>
    </lineage>
</organism>
<dbReference type="Gene3D" id="3.40.50.720">
    <property type="entry name" value="NAD(P)-binding Rossmann-like Domain"/>
    <property type="match status" value="1"/>
</dbReference>